<protein>
    <submittedName>
        <fullName evidence="1">Uncharacterized protein</fullName>
    </submittedName>
</protein>
<sequence>QFAERNPYWRGERVLHAIESNPRAVRTSREFANNPHYQLGLLLAPAYATFARHILEHAESFDRVYFLSREGWMFLRMYHRLARALGVQSQKPRGTYLAVNRRLTFLASMDTLSHAEIGRIWKQYPGQSLRRLLKNLSLPEDIFFHLAARHGLADPDAPIYRPWENPAFRSFIDDDHVQRMFTIHRDDLRSLLGDYLRQRGLFEADRVALVDIGWKGSIQTNLHRAVRGQPGCPHMHGFYFGYQHMPTMETAGSTKHGFFCDTRAGDWLQDSILKNNSVFEMFATAPHGSVDGYHRDGRGWVHARAKIEPEETKNFRGRFREVWQGIDDYFTDYLDTPEALAAPAPEVRPAVLDRLRRYILYPTGTEARAFLDYSHVESFGVFKVSRYHYHGSWRWIFLTRPRRKAFRRVLETLRAQRWQQGVCKRSRLPFATFVMDWLDTRRSTR</sequence>
<dbReference type="EMBL" id="UOGK01000006">
    <property type="protein sequence ID" value="VAX35745.1"/>
    <property type="molecule type" value="Genomic_DNA"/>
</dbReference>
<feature type="non-terminal residue" evidence="1">
    <location>
        <position position="1"/>
    </location>
</feature>
<accession>A0A3B1DUZ8</accession>
<reference evidence="1" key="1">
    <citation type="submission" date="2018-06" db="EMBL/GenBank/DDBJ databases">
        <authorList>
            <person name="Zhirakovskaya E."/>
        </authorList>
    </citation>
    <scope>NUCLEOTIDE SEQUENCE</scope>
</reference>
<name>A0A3B1DUZ8_9ZZZZ</name>
<dbReference type="AlphaFoldDB" id="A0A3B1DUZ8"/>
<organism evidence="1">
    <name type="scientific">hydrothermal vent metagenome</name>
    <dbReference type="NCBI Taxonomy" id="652676"/>
    <lineage>
        <taxon>unclassified sequences</taxon>
        <taxon>metagenomes</taxon>
        <taxon>ecological metagenomes</taxon>
    </lineage>
</organism>
<gene>
    <name evidence="1" type="ORF">MNBD_PLANCTO03-598</name>
</gene>
<evidence type="ECO:0000313" key="1">
    <source>
        <dbReference type="EMBL" id="VAX35745.1"/>
    </source>
</evidence>
<proteinExistence type="predicted"/>